<dbReference type="EMBL" id="QOVF01000001">
    <property type="protein sequence ID" value="KAA0696489.1"/>
    <property type="molecule type" value="Genomic_DNA"/>
</dbReference>
<evidence type="ECO:0000313" key="4">
    <source>
        <dbReference type="EMBL" id="KAA0696489.1"/>
    </source>
</evidence>
<name>A0A7V7GW48_9GAMM</name>
<protein>
    <submittedName>
        <fullName evidence="4">VacJ family lipoprotein</fullName>
    </submittedName>
</protein>
<keyword evidence="5" id="KW-1185">Reference proteome</keyword>
<dbReference type="PRINTS" id="PR01805">
    <property type="entry name" value="VACJLIPOPROT"/>
</dbReference>
<dbReference type="AlphaFoldDB" id="A0A7V7GW48"/>
<feature type="signal peptide" evidence="3">
    <location>
        <begin position="1"/>
        <end position="19"/>
    </location>
</feature>
<evidence type="ECO:0000256" key="1">
    <source>
        <dbReference type="ARBA" id="ARBA00010634"/>
    </source>
</evidence>
<reference evidence="4 5" key="1">
    <citation type="submission" date="2018-07" db="EMBL/GenBank/DDBJ databases">
        <title>Pseudomonas laoshanensis sp. nov., isolated from soil.</title>
        <authorList>
            <person name="Sun J."/>
            <person name="Yu L."/>
            <person name="Wang M."/>
            <person name="Zhang C."/>
        </authorList>
    </citation>
    <scope>NUCLEOTIDE SEQUENCE [LARGE SCALE GENOMIC DNA]</scope>
    <source>
        <strain evidence="4 5">Y22</strain>
    </source>
</reference>
<evidence type="ECO:0000256" key="3">
    <source>
        <dbReference type="SAM" id="SignalP"/>
    </source>
</evidence>
<keyword evidence="2 3" id="KW-0732">Signal</keyword>
<organism evidence="4 5">
    <name type="scientific">Halopseudomonas laoshanensis</name>
    <dbReference type="NCBI Taxonomy" id="2268758"/>
    <lineage>
        <taxon>Bacteria</taxon>
        <taxon>Pseudomonadati</taxon>
        <taxon>Pseudomonadota</taxon>
        <taxon>Gammaproteobacteria</taxon>
        <taxon>Pseudomonadales</taxon>
        <taxon>Pseudomonadaceae</taxon>
        <taxon>Halopseudomonas</taxon>
    </lineage>
</organism>
<comment type="similarity">
    <text evidence="1">Belongs to the MlaA family.</text>
</comment>
<dbReference type="PANTHER" id="PTHR30035:SF3">
    <property type="entry name" value="INTERMEMBRANE PHOSPHOLIPID TRANSPORT SYSTEM LIPOPROTEIN MLAA"/>
    <property type="match status" value="1"/>
</dbReference>
<comment type="caution">
    <text evidence="4">The sequence shown here is derived from an EMBL/GenBank/DDBJ whole genome shotgun (WGS) entry which is preliminary data.</text>
</comment>
<keyword evidence="4" id="KW-0449">Lipoprotein</keyword>
<dbReference type="Pfam" id="PF04333">
    <property type="entry name" value="MlaA"/>
    <property type="match status" value="1"/>
</dbReference>
<dbReference type="Proteomes" id="UP000463138">
    <property type="component" value="Unassembled WGS sequence"/>
</dbReference>
<dbReference type="InterPro" id="IPR007428">
    <property type="entry name" value="MlaA"/>
</dbReference>
<dbReference type="RefSeq" id="WP_149331448.1">
    <property type="nucleotide sequence ID" value="NZ_QOVF01000001.1"/>
</dbReference>
<evidence type="ECO:0000313" key="5">
    <source>
        <dbReference type="Proteomes" id="UP000463138"/>
    </source>
</evidence>
<dbReference type="PANTHER" id="PTHR30035">
    <property type="entry name" value="LIPOPROTEIN VACJ-RELATED"/>
    <property type="match status" value="1"/>
</dbReference>
<feature type="chain" id="PRO_5030831004" evidence="3">
    <location>
        <begin position="20"/>
        <end position="266"/>
    </location>
</feature>
<dbReference type="OrthoDB" id="9785326at2"/>
<proteinExistence type="inferred from homology"/>
<evidence type="ECO:0000256" key="2">
    <source>
        <dbReference type="ARBA" id="ARBA00022729"/>
    </source>
</evidence>
<gene>
    <name evidence="4" type="ORF">DT594_03885</name>
</gene>
<sequence>MRRTTLTLCLALCATPLFAQETPESTREAVSTARMAPEYRDPFAELEIDPYASQYQFERSSLRALNVQDPIEGFNRRIYRFNGQFDELVYLPVIRTYEWATPKFVRTGVSNVFSNLADIPNLGNSILQGKAQKSMRTTARLLFNTTLGVVGLFDVAKAMGLPQESEDFGQTLGFYGVPPGPYLVVPFLGPSSLRDTGGRVVDWTLEDAAAYLNNREIMNENPWSYGLYAIDIRYKNGFRYGALDSPFEYDQVRYLYTKLREFQISQ</sequence>
<accession>A0A7V7GW48</accession>
<dbReference type="GO" id="GO:0016020">
    <property type="term" value="C:membrane"/>
    <property type="evidence" value="ECO:0007669"/>
    <property type="project" value="InterPro"/>
</dbReference>
<dbReference type="GO" id="GO:0120010">
    <property type="term" value="P:intermembrane phospholipid transfer"/>
    <property type="evidence" value="ECO:0007669"/>
    <property type="project" value="TreeGrafter"/>
</dbReference>